<evidence type="ECO:0000256" key="2">
    <source>
        <dbReference type="ARBA" id="ARBA00022741"/>
    </source>
</evidence>
<dbReference type="PROSITE" id="PS50893">
    <property type="entry name" value="ABC_TRANSPORTER_2"/>
    <property type="match status" value="1"/>
</dbReference>
<evidence type="ECO:0000259" key="4">
    <source>
        <dbReference type="PROSITE" id="PS50893"/>
    </source>
</evidence>
<accession>A0A8D5U4I1</accession>
<dbReference type="Gene3D" id="3.40.50.300">
    <property type="entry name" value="P-loop containing nucleotide triphosphate hydrolases"/>
    <property type="match status" value="1"/>
</dbReference>
<evidence type="ECO:0000313" key="6">
    <source>
        <dbReference type="Proteomes" id="UP000825123"/>
    </source>
</evidence>
<feature type="domain" description="ABC transporter" evidence="4">
    <location>
        <begin position="3"/>
        <end position="214"/>
    </location>
</feature>
<dbReference type="AlphaFoldDB" id="A0A8D5U4I1"/>
<keyword evidence="1" id="KW-0813">Transport</keyword>
<keyword evidence="3 5" id="KW-0067">ATP-binding</keyword>
<evidence type="ECO:0000256" key="3">
    <source>
        <dbReference type="ARBA" id="ARBA00022840"/>
    </source>
</evidence>
<evidence type="ECO:0000313" key="5">
    <source>
        <dbReference type="EMBL" id="BCU68902.1"/>
    </source>
</evidence>
<sequence length="263" mass="29703">MRVIAEDVYKSFGRKTALKGVRFDFEGKNLCLLGHNGSGKTTFLSIMTSLISPTRGKVIVNGVIPYKDRDKAVSMMAFQFEKPKFNLKVKVKDYMRYLDECDDMGLLDDVKNEYISSLSSGQTQMVQLLSVLCVKSEIKVLDEPLSHVDLANATKLGKVIMKDKADKVITTHIPEEAEWFGDYIVVLKEGEVRWKGTIDDLYREPIYEVFVRFNTTPPSGTIADFGNILLVRGEEEEMESMVKKGIAIGFKKAGVRKIYMESD</sequence>
<protein>
    <submittedName>
        <fullName evidence="5">ABC transporter ATP-binding protein</fullName>
    </submittedName>
</protein>
<dbReference type="EMBL" id="AP024597">
    <property type="protein sequence ID" value="BCU68902.1"/>
    <property type="molecule type" value="Genomic_DNA"/>
</dbReference>
<reference evidence="5 6" key="1">
    <citation type="submission" date="2021-04" db="EMBL/GenBank/DDBJ databases">
        <title>Complete genome sequence of Stygiolobus sp. KN-1.</title>
        <authorList>
            <person name="Nakamura K."/>
            <person name="Sakai H."/>
            <person name="Kurosawa N."/>
        </authorList>
    </citation>
    <scope>NUCLEOTIDE SEQUENCE [LARGE SCALE GENOMIC DNA]</scope>
    <source>
        <strain evidence="5 6">KN-1</strain>
    </source>
</reference>
<dbReference type="PANTHER" id="PTHR42939">
    <property type="entry name" value="ABC TRANSPORTER ATP-BINDING PROTEIN ALBC-RELATED"/>
    <property type="match status" value="1"/>
</dbReference>
<dbReference type="InterPro" id="IPR051782">
    <property type="entry name" value="ABC_Transporter_VariousFunc"/>
</dbReference>
<keyword evidence="6" id="KW-1185">Reference proteome</keyword>
<keyword evidence="2" id="KW-0547">Nucleotide-binding</keyword>
<dbReference type="SUPFAM" id="SSF52540">
    <property type="entry name" value="P-loop containing nucleoside triphosphate hydrolases"/>
    <property type="match status" value="1"/>
</dbReference>
<dbReference type="Proteomes" id="UP000825123">
    <property type="component" value="Chromosome"/>
</dbReference>
<proteinExistence type="predicted"/>
<name>A0A8D5U4I1_9CREN</name>
<organism evidence="5 6">
    <name type="scientific">Stygiolobus caldivivus</name>
    <dbReference type="NCBI Taxonomy" id="2824673"/>
    <lineage>
        <taxon>Archaea</taxon>
        <taxon>Thermoproteota</taxon>
        <taxon>Thermoprotei</taxon>
        <taxon>Sulfolobales</taxon>
        <taxon>Sulfolobaceae</taxon>
        <taxon>Stygiolobus</taxon>
    </lineage>
</organism>
<dbReference type="InterPro" id="IPR003439">
    <property type="entry name" value="ABC_transporter-like_ATP-bd"/>
</dbReference>
<dbReference type="PANTHER" id="PTHR42939:SF1">
    <property type="entry name" value="ABC TRANSPORTER ATP-BINDING PROTEIN ALBC-RELATED"/>
    <property type="match status" value="1"/>
</dbReference>
<dbReference type="Pfam" id="PF00005">
    <property type="entry name" value="ABC_tran"/>
    <property type="match status" value="1"/>
</dbReference>
<dbReference type="GO" id="GO:0016887">
    <property type="term" value="F:ATP hydrolysis activity"/>
    <property type="evidence" value="ECO:0007669"/>
    <property type="project" value="InterPro"/>
</dbReference>
<dbReference type="KEGG" id="csty:KN1_01990"/>
<dbReference type="GO" id="GO:0005524">
    <property type="term" value="F:ATP binding"/>
    <property type="evidence" value="ECO:0007669"/>
    <property type="project" value="UniProtKB-KW"/>
</dbReference>
<dbReference type="InterPro" id="IPR027417">
    <property type="entry name" value="P-loop_NTPase"/>
</dbReference>
<gene>
    <name evidence="5" type="ORF">KN1_01990</name>
</gene>
<evidence type="ECO:0000256" key="1">
    <source>
        <dbReference type="ARBA" id="ARBA00022448"/>
    </source>
</evidence>